<keyword evidence="2" id="KW-0378">Hydrolase</keyword>
<dbReference type="CDD" id="cd01839">
    <property type="entry name" value="SGNH_arylesterase_like"/>
    <property type="match status" value="1"/>
</dbReference>
<dbReference type="InterPro" id="IPR013830">
    <property type="entry name" value="SGNH_hydro"/>
</dbReference>
<dbReference type="AlphaFoldDB" id="A0A6A7Y6B9"/>
<feature type="domain" description="SGNH hydrolase-type esterase" evidence="1">
    <location>
        <begin position="6"/>
        <end position="197"/>
    </location>
</feature>
<dbReference type="EMBL" id="VWNA01000001">
    <property type="protein sequence ID" value="MQT13618.1"/>
    <property type="molecule type" value="Genomic_DNA"/>
</dbReference>
<comment type="caution">
    <text evidence="2">The sequence shown here is derived from an EMBL/GenBank/DDBJ whole genome shotgun (WGS) entry which is preliminary data.</text>
</comment>
<name>A0A6A7Y6B9_9HYPH</name>
<dbReference type="Gene3D" id="3.40.50.1110">
    <property type="entry name" value="SGNH hydrolase"/>
    <property type="match status" value="1"/>
</dbReference>
<protein>
    <submittedName>
        <fullName evidence="2">SGNH/GDSL hydrolase family protein</fullName>
    </submittedName>
</protein>
<accession>A0A6A7Y6B9</accession>
<gene>
    <name evidence="2" type="ORF">F0357_13410</name>
</gene>
<dbReference type="Pfam" id="PF13472">
    <property type="entry name" value="Lipase_GDSL_2"/>
    <property type="match status" value="1"/>
</dbReference>
<evidence type="ECO:0000313" key="3">
    <source>
        <dbReference type="Proteomes" id="UP000332515"/>
    </source>
</evidence>
<dbReference type="GO" id="GO:0016788">
    <property type="term" value="F:hydrolase activity, acting on ester bonds"/>
    <property type="evidence" value="ECO:0007669"/>
    <property type="project" value="UniProtKB-ARBA"/>
</dbReference>
<proteinExistence type="predicted"/>
<organism evidence="2 3">
    <name type="scientific">Segnochrobactrum spirostomi</name>
    <dbReference type="NCBI Taxonomy" id="2608987"/>
    <lineage>
        <taxon>Bacteria</taxon>
        <taxon>Pseudomonadati</taxon>
        <taxon>Pseudomonadota</taxon>
        <taxon>Alphaproteobacteria</taxon>
        <taxon>Hyphomicrobiales</taxon>
        <taxon>Segnochrobactraceae</taxon>
        <taxon>Segnochrobactrum</taxon>
    </lineage>
</organism>
<dbReference type="InterPro" id="IPR036514">
    <property type="entry name" value="SGNH_hydro_sf"/>
</dbReference>
<evidence type="ECO:0000313" key="2">
    <source>
        <dbReference type="EMBL" id="MQT13618.1"/>
    </source>
</evidence>
<keyword evidence="3" id="KW-1185">Reference proteome</keyword>
<dbReference type="Proteomes" id="UP000332515">
    <property type="component" value="Unassembled WGS sequence"/>
</dbReference>
<evidence type="ECO:0000259" key="1">
    <source>
        <dbReference type="Pfam" id="PF13472"/>
    </source>
</evidence>
<dbReference type="SUPFAM" id="SSF52266">
    <property type="entry name" value="SGNH hydrolase"/>
    <property type="match status" value="1"/>
</dbReference>
<dbReference type="RefSeq" id="WP_153486949.1">
    <property type="nucleotide sequence ID" value="NZ_VWNA01000001.1"/>
</dbReference>
<reference evidence="2 3" key="1">
    <citation type="submission" date="2019-09" db="EMBL/GenBank/DDBJ databases">
        <title>Segnochrobactrum spirostomi gen. nov., sp. nov., isolated from the ciliate Spirostomum cf. yagiui and description of a novel family, Segnochrobactraceae fam. nov. within the order Rhizobiales of the class Alphaproteobacteria.</title>
        <authorList>
            <person name="Akter S."/>
            <person name="Shazib S.U.A."/>
            <person name="Shin M.K."/>
        </authorList>
    </citation>
    <scope>NUCLEOTIDE SEQUENCE [LARGE SCALE GENOMIC DNA]</scope>
    <source>
        <strain evidence="2 3">Sp-1</strain>
    </source>
</reference>
<sequence length="211" mass="22490">MKTLLCFGDSNTWGHATEPRPDGRYAPHERWPGIVRARLAPDWTIVEEGLPGRTTVCDDPIEGAHMNGQRYLHACLRSHRPIDAMVIMLGSNNLKARFGLSAFDIAESVATLIADIPRALAGPGGATPAILIVCPPPLTGMDGRYAAMFAGGHAKSIEMPRFYAEVAERVGARFLDAGTIIRSSDVDGLHLDPDAHAVLGGAIADIVATMA</sequence>